<reference evidence="2" key="1">
    <citation type="submission" date="2020-01" db="EMBL/GenBank/DDBJ databases">
        <title>Whole-genome analyses of novel actinobacteria.</title>
        <authorList>
            <person name="Sahin N."/>
        </authorList>
    </citation>
    <scope>NUCLEOTIDE SEQUENCE</scope>
    <source>
        <strain evidence="2">YC537</strain>
    </source>
</reference>
<accession>A0A964UTW0</accession>
<dbReference type="InterPro" id="IPR005152">
    <property type="entry name" value="Lipase_secreted"/>
</dbReference>
<evidence type="ECO:0000313" key="3">
    <source>
        <dbReference type="Proteomes" id="UP000598297"/>
    </source>
</evidence>
<dbReference type="Proteomes" id="UP000598297">
    <property type="component" value="Unassembled WGS sequence"/>
</dbReference>
<sequence length="409" mass="43252">MVTRTAKSGTAQSRSAESGTAKSRLCTVVAATAVLAATAAPSVSATPVRHGHPAPGTVVGSAPLTEDLWVPGTGAAYRLTYTTTDAHGRTARSTGSVFVPKGEAPQGGWPVVSWAHGTVGLDDSCAPSLVGSSAQERDLAYLAKWMEQGYAVVASDYVGLGTKGLMPYLDGRTTAHNVVDMVKAGRNFAEERLPQSARLSREWVTIGQSQGAGAAIYTARHATEFGGAELDYRGAVGTGTPAYVEKLVAAAEPSDEPSSPVTTAYGAYIFAALRDVHPELRINRVLSREGKEFIDRAEKECLRPFEKRIEEAGVSSGDFLDRPVNEIPGFAETVREYMGMPEDGFDQPFFMAHGTKDKDVPISATAAYAAALKANGEPVTFATYPTDHSGTMAASQPDTVPFVRELFAD</sequence>
<dbReference type="EMBL" id="JAAAHS010000305">
    <property type="protein sequence ID" value="NBE55309.1"/>
    <property type="molecule type" value="Genomic_DNA"/>
</dbReference>
<comment type="caution">
    <text evidence="2">The sequence shown here is derived from an EMBL/GenBank/DDBJ whole genome shotgun (WGS) entry which is preliminary data.</text>
</comment>
<dbReference type="GO" id="GO:0004806">
    <property type="term" value="F:triacylglycerol lipase activity"/>
    <property type="evidence" value="ECO:0007669"/>
    <property type="project" value="InterPro"/>
</dbReference>
<dbReference type="GO" id="GO:0016042">
    <property type="term" value="P:lipid catabolic process"/>
    <property type="evidence" value="ECO:0007669"/>
    <property type="project" value="InterPro"/>
</dbReference>
<dbReference type="OrthoDB" id="9798122at2"/>
<gene>
    <name evidence="2" type="ORF">GUY60_28555</name>
</gene>
<dbReference type="PANTHER" id="PTHR34853">
    <property type="match status" value="1"/>
</dbReference>
<feature type="compositionally biased region" description="Polar residues" evidence="1">
    <location>
        <begin position="1"/>
        <end position="21"/>
    </location>
</feature>
<evidence type="ECO:0000256" key="1">
    <source>
        <dbReference type="SAM" id="MobiDB-lite"/>
    </source>
</evidence>
<feature type="region of interest" description="Disordered" evidence="1">
    <location>
        <begin position="1"/>
        <end position="22"/>
    </location>
</feature>
<dbReference type="PANTHER" id="PTHR34853:SF1">
    <property type="entry name" value="LIPASE 5"/>
    <property type="match status" value="1"/>
</dbReference>
<proteinExistence type="predicted"/>
<organism evidence="2 3">
    <name type="scientific">Streptomyces boluensis</name>
    <dbReference type="NCBI Taxonomy" id="1775135"/>
    <lineage>
        <taxon>Bacteria</taxon>
        <taxon>Bacillati</taxon>
        <taxon>Actinomycetota</taxon>
        <taxon>Actinomycetes</taxon>
        <taxon>Kitasatosporales</taxon>
        <taxon>Streptomycetaceae</taxon>
        <taxon>Streptomyces</taxon>
    </lineage>
</organism>
<name>A0A964UTW0_9ACTN</name>
<dbReference type="RefSeq" id="WP_161702934.1">
    <property type="nucleotide sequence ID" value="NZ_JAAAHS010000305.1"/>
</dbReference>
<dbReference type="AlphaFoldDB" id="A0A964UTW0"/>
<dbReference type="Gene3D" id="3.40.50.1820">
    <property type="entry name" value="alpha/beta hydrolase"/>
    <property type="match status" value="2"/>
</dbReference>
<dbReference type="PIRSF" id="PIRSF029171">
    <property type="entry name" value="Esterase_LipA"/>
    <property type="match status" value="1"/>
</dbReference>
<dbReference type="InterPro" id="IPR029058">
    <property type="entry name" value="AB_hydrolase_fold"/>
</dbReference>
<evidence type="ECO:0000313" key="2">
    <source>
        <dbReference type="EMBL" id="NBE55309.1"/>
    </source>
</evidence>
<keyword evidence="3" id="KW-1185">Reference proteome</keyword>
<dbReference type="Pfam" id="PF03583">
    <property type="entry name" value="LIP"/>
    <property type="match status" value="1"/>
</dbReference>
<dbReference type="SUPFAM" id="SSF53474">
    <property type="entry name" value="alpha/beta-Hydrolases"/>
    <property type="match status" value="1"/>
</dbReference>
<protein>
    <submittedName>
        <fullName evidence="2">Prolyl oligopeptidase family serine peptidase</fullName>
    </submittedName>
</protein>